<dbReference type="Proteomes" id="UP000192761">
    <property type="component" value="Unassembled WGS sequence"/>
</dbReference>
<keyword evidence="4" id="KW-1185">Reference proteome</keyword>
<feature type="region of interest" description="Disordered" evidence="1">
    <location>
        <begin position="41"/>
        <end position="64"/>
    </location>
</feature>
<reference evidence="3 4" key="1">
    <citation type="submission" date="2017-04" db="EMBL/GenBank/DDBJ databases">
        <authorList>
            <person name="Afonso C.L."/>
            <person name="Miller P.J."/>
            <person name="Scott M.A."/>
            <person name="Spackman E."/>
            <person name="Goraichik I."/>
            <person name="Dimitrov K.M."/>
            <person name="Suarez D.L."/>
            <person name="Swayne D.E."/>
        </authorList>
    </citation>
    <scope>NUCLEOTIDE SEQUENCE [LARGE SCALE GENOMIC DNA]</scope>
    <source>
        <strain evidence="3 4">DSM 23236</strain>
    </source>
</reference>
<evidence type="ECO:0000256" key="2">
    <source>
        <dbReference type="SAM" id="SignalP"/>
    </source>
</evidence>
<organism evidence="3 4">
    <name type="scientific">Andreprevotia lacus DSM 23236</name>
    <dbReference type="NCBI Taxonomy" id="1121001"/>
    <lineage>
        <taxon>Bacteria</taxon>
        <taxon>Pseudomonadati</taxon>
        <taxon>Pseudomonadota</taxon>
        <taxon>Betaproteobacteria</taxon>
        <taxon>Neisseriales</taxon>
        <taxon>Chitinibacteraceae</taxon>
        <taxon>Andreprevotia</taxon>
    </lineage>
</organism>
<dbReference type="OrthoDB" id="8591811at2"/>
<keyword evidence="2" id="KW-0732">Signal</keyword>
<proteinExistence type="predicted"/>
<feature type="chain" id="PRO_5011986364" description="Lipoprotein" evidence="2">
    <location>
        <begin position="24"/>
        <end position="167"/>
    </location>
</feature>
<dbReference type="AlphaFoldDB" id="A0A1W1XSD2"/>
<accession>A0A1W1XSD2</accession>
<name>A0A1W1XSD2_9NEIS</name>
<gene>
    <name evidence="3" type="ORF">SAMN02745857_02640</name>
</gene>
<protein>
    <recommendedName>
        <fullName evidence="5">Lipoprotein</fullName>
    </recommendedName>
</protein>
<evidence type="ECO:0000313" key="3">
    <source>
        <dbReference type="EMBL" id="SMC26879.1"/>
    </source>
</evidence>
<sequence>MTLIFFRPLFKRTALLALIGALAACGTPAPTGKPAVIIATPTPVPSGPTPVPRPSPEAQPPSATINGRSANAVLDDIVRYRTGRGMTLKVRTGNRVEFSMQVQKVKVPTEARMRYQLTTVNGALQLSARVFQVLNPGTSREQINEITNDVAGQLEHELSGYAQSERH</sequence>
<feature type="compositionally biased region" description="Pro residues" evidence="1">
    <location>
        <begin position="42"/>
        <end position="59"/>
    </location>
</feature>
<dbReference type="EMBL" id="FWXD01000015">
    <property type="protein sequence ID" value="SMC26879.1"/>
    <property type="molecule type" value="Genomic_DNA"/>
</dbReference>
<dbReference type="PROSITE" id="PS51257">
    <property type="entry name" value="PROKAR_LIPOPROTEIN"/>
    <property type="match status" value="1"/>
</dbReference>
<evidence type="ECO:0008006" key="5">
    <source>
        <dbReference type="Google" id="ProtNLM"/>
    </source>
</evidence>
<feature type="signal peptide" evidence="2">
    <location>
        <begin position="1"/>
        <end position="23"/>
    </location>
</feature>
<evidence type="ECO:0000256" key="1">
    <source>
        <dbReference type="SAM" id="MobiDB-lite"/>
    </source>
</evidence>
<dbReference type="STRING" id="1121001.SAMN02745857_02640"/>
<dbReference type="RefSeq" id="WP_084091273.1">
    <property type="nucleotide sequence ID" value="NZ_FWXD01000015.1"/>
</dbReference>
<evidence type="ECO:0000313" key="4">
    <source>
        <dbReference type="Proteomes" id="UP000192761"/>
    </source>
</evidence>